<evidence type="ECO:0000256" key="7">
    <source>
        <dbReference type="ARBA" id="ARBA00019179"/>
    </source>
</evidence>
<dbReference type="AlphaFoldDB" id="A0A6C1KV17"/>
<evidence type="ECO:0000256" key="3">
    <source>
        <dbReference type="ARBA" id="ARBA00004065"/>
    </source>
</evidence>
<evidence type="ECO:0000313" key="19">
    <source>
        <dbReference type="EMBL" id="TLX43103.1"/>
    </source>
</evidence>
<gene>
    <name evidence="14" type="primary">rnhB</name>
    <name evidence="19" type="ORF">FBQ73_10710</name>
</gene>
<evidence type="ECO:0000256" key="9">
    <source>
        <dbReference type="ARBA" id="ARBA00022722"/>
    </source>
</evidence>
<dbReference type="GeneID" id="95773923"/>
<organism evidence="19 20">
    <name type="scientific">Xanthobacter autotrophicus</name>
    <dbReference type="NCBI Taxonomy" id="280"/>
    <lineage>
        <taxon>Bacteria</taxon>
        <taxon>Pseudomonadati</taxon>
        <taxon>Pseudomonadota</taxon>
        <taxon>Alphaproteobacteria</taxon>
        <taxon>Hyphomicrobiales</taxon>
        <taxon>Xanthobacteraceae</taxon>
        <taxon>Xanthobacter</taxon>
    </lineage>
</organism>
<keyword evidence="11 14" id="KW-0255">Endonuclease</keyword>
<dbReference type="Pfam" id="PF01351">
    <property type="entry name" value="RNase_HII"/>
    <property type="match status" value="1"/>
</dbReference>
<evidence type="ECO:0000256" key="5">
    <source>
        <dbReference type="ARBA" id="ARBA00007383"/>
    </source>
</evidence>
<evidence type="ECO:0000256" key="17">
    <source>
        <dbReference type="SAM" id="MobiDB-lite"/>
    </source>
</evidence>
<keyword evidence="9 14" id="KW-0540">Nuclease</keyword>
<comment type="function">
    <text evidence="3 14 16">Endonuclease that specifically degrades the RNA of RNA-DNA hybrids.</text>
</comment>
<dbReference type="InterPro" id="IPR001352">
    <property type="entry name" value="RNase_HII/HIII"/>
</dbReference>
<evidence type="ECO:0000256" key="11">
    <source>
        <dbReference type="ARBA" id="ARBA00022759"/>
    </source>
</evidence>
<name>A0A6C1KV17_XANAU</name>
<keyword evidence="12 14" id="KW-0378">Hydrolase</keyword>
<feature type="domain" description="RNase H type-2" evidence="18">
    <location>
        <begin position="52"/>
        <end position="240"/>
    </location>
</feature>
<dbReference type="EC" id="3.1.26.4" evidence="6 14"/>
<keyword evidence="8 14" id="KW-0963">Cytoplasm</keyword>
<comment type="catalytic activity">
    <reaction evidence="1 14 15 16">
        <text>Endonucleolytic cleavage to 5'-phosphomonoester.</text>
        <dbReference type="EC" id="3.1.26.4"/>
    </reaction>
</comment>
<dbReference type="InterPro" id="IPR036397">
    <property type="entry name" value="RNaseH_sf"/>
</dbReference>
<evidence type="ECO:0000256" key="13">
    <source>
        <dbReference type="ARBA" id="ARBA00023211"/>
    </source>
</evidence>
<reference evidence="19 20" key="1">
    <citation type="submission" date="2019-05" db="EMBL/GenBank/DDBJ databases">
        <authorList>
            <person name="Zhou X."/>
        </authorList>
    </citation>
    <scope>NUCLEOTIDE SEQUENCE [LARGE SCALE GENOMIC DNA]</scope>
    <source>
        <strain evidence="19 20">DSM 432</strain>
    </source>
</reference>
<proteinExistence type="inferred from homology"/>
<evidence type="ECO:0000256" key="2">
    <source>
        <dbReference type="ARBA" id="ARBA00001946"/>
    </source>
</evidence>
<feature type="binding site" evidence="14 15">
    <location>
        <position position="149"/>
    </location>
    <ligand>
        <name>a divalent metal cation</name>
        <dbReference type="ChEBI" id="CHEBI:60240"/>
    </ligand>
</feature>
<evidence type="ECO:0000313" key="20">
    <source>
        <dbReference type="Proteomes" id="UP000305131"/>
    </source>
</evidence>
<dbReference type="NCBIfam" id="NF000595">
    <property type="entry name" value="PRK00015.1-3"/>
    <property type="match status" value="1"/>
</dbReference>
<dbReference type="SUPFAM" id="SSF53098">
    <property type="entry name" value="Ribonuclease H-like"/>
    <property type="match status" value="1"/>
</dbReference>
<dbReference type="PANTHER" id="PTHR10954">
    <property type="entry name" value="RIBONUCLEASE H2 SUBUNIT A"/>
    <property type="match status" value="1"/>
</dbReference>
<dbReference type="GO" id="GO:0006298">
    <property type="term" value="P:mismatch repair"/>
    <property type="evidence" value="ECO:0007669"/>
    <property type="project" value="TreeGrafter"/>
</dbReference>
<evidence type="ECO:0000256" key="10">
    <source>
        <dbReference type="ARBA" id="ARBA00022723"/>
    </source>
</evidence>
<comment type="caution">
    <text evidence="19">The sequence shown here is derived from an EMBL/GenBank/DDBJ whole genome shotgun (WGS) entry which is preliminary data.</text>
</comment>
<dbReference type="GO" id="GO:0004523">
    <property type="term" value="F:RNA-DNA hybrid ribonuclease activity"/>
    <property type="evidence" value="ECO:0007669"/>
    <property type="project" value="UniProtKB-UniRule"/>
</dbReference>
<feature type="compositionally biased region" description="Pro residues" evidence="17">
    <location>
        <begin position="1"/>
        <end position="12"/>
    </location>
</feature>
<dbReference type="GO" id="GO:0043137">
    <property type="term" value="P:DNA replication, removal of RNA primer"/>
    <property type="evidence" value="ECO:0007669"/>
    <property type="project" value="TreeGrafter"/>
</dbReference>
<evidence type="ECO:0000256" key="1">
    <source>
        <dbReference type="ARBA" id="ARBA00000077"/>
    </source>
</evidence>
<comment type="similarity">
    <text evidence="5 14 16">Belongs to the RNase HII family.</text>
</comment>
<dbReference type="CDD" id="cd07182">
    <property type="entry name" value="RNase_HII_bacteria_HII_like"/>
    <property type="match status" value="1"/>
</dbReference>
<dbReference type="GO" id="GO:0005737">
    <property type="term" value="C:cytoplasm"/>
    <property type="evidence" value="ECO:0007669"/>
    <property type="project" value="UniProtKB-SubCell"/>
</dbReference>
<comment type="cofactor">
    <cofactor evidence="2">
        <name>Mg(2+)</name>
        <dbReference type="ChEBI" id="CHEBI:18420"/>
    </cofactor>
</comment>
<dbReference type="Gene3D" id="3.30.420.10">
    <property type="entry name" value="Ribonuclease H-like superfamily/Ribonuclease H"/>
    <property type="match status" value="1"/>
</dbReference>
<dbReference type="InterPro" id="IPR024567">
    <property type="entry name" value="RNase_HII/HIII_dom"/>
</dbReference>
<dbReference type="RefSeq" id="WP_138399458.1">
    <property type="nucleotide sequence ID" value="NZ_JBAFVI010000002.1"/>
</dbReference>
<evidence type="ECO:0000256" key="12">
    <source>
        <dbReference type="ARBA" id="ARBA00022801"/>
    </source>
</evidence>
<feature type="region of interest" description="Disordered" evidence="17">
    <location>
        <begin position="1"/>
        <end position="32"/>
    </location>
</feature>
<evidence type="ECO:0000256" key="4">
    <source>
        <dbReference type="ARBA" id="ARBA00004496"/>
    </source>
</evidence>
<dbReference type="OrthoDB" id="9803420at2"/>
<dbReference type="GO" id="GO:0003723">
    <property type="term" value="F:RNA binding"/>
    <property type="evidence" value="ECO:0007669"/>
    <property type="project" value="UniProtKB-UniRule"/>
</dbReference>
<dbReference type="PANTHER" id="PTHR10954:SF18">
    <property type="entry name" value="RIBONUCLEASE HII"/>
    <property type="match status" value="1"/>
</dbReference>
<dbReference type="InterPro" id="IPR022898">
    <property type="entry name" value="RNase_HII"/>
</dbReference>
<dbReference type="Proteomes" id="UP000305131">
    <property type="component" value="Unassembled WGS sequence"/>
</dbReference>
<protein>
    <recommendedName>
        <fullName evidence="7 14">Ribonuclease HII</fullName>
        <shortName evidence="14">RNase HII</shortName>
        <ecNumber evidence="6 14">3.1.26.4</ecNumber>
    </recommendedName>
</protein>
<accession>A0A6C1KV17</accession>
<keyword evidence="13 14" id="KW-0464">Manganese</keyword>
<dbReference type="EMBL" id="VAUP01000022">
    <property type="protein sequence ID" value="TLX43103.1"/>
    <property type="molecule type" value="Genomic_DNA"/>
</dbReference>
<keyword evidence="10 14" id="KW-0479">Metal-binding</keyword>
<feature type="binding site" evidence="14 15">
    <location>
        <position position="58"/>
    </location>
    <ligand>
        <name>a divalent metal cation</name>
        <dbReference type="ChEBI" id="CHEBI:60240"/>
    </ligand>
</feature>
<feature type="binding site" evidence="14 15">
    <location>
        <position position="59"/>
    </location>
    <ligand>
        <name>a divalent metal cation</name>
        <dbReference type="ChEBI" id="CHEBI:60240"/>
    </ligand>
</feature>
<evidence type="ECO:0000256" key="6">
    <source>
        <dbReference type="ARBA" id="ARBA00012180"/>
    </source>
</evidence>
<evidence type="ECO:0000256" key="8">
    <source>
        <dbReference type="ARBA" id="ARBA00022490"/>
    </source>
</evidence>
<comment type="cofactor">
    <cofactor evidence="14 15">
        <name>Mn(2+)</name>
        <dbReference type="ChEBI" id="CHEBI:29035"/>
    </cofactor>
    <cofactor evidence="14 15">
        <name>Mg(2+)</name>
        <dbReference type="ChEBI" id="CHEBI:18420"/>
    </cofactor>
    <text evidence="14 15">Manganese or magnesium. Binds 1 divalent metal ion per monomer in the absence of substrate. May bind a second metal ion after substrate binding.</text>
</comment>
<dbReference type="GO" id="GO:0032299">
    <property type="term" value="C:ribonuclease H2 complex"/>
    <property type="evidence" value="ECO:0007669"/>
    <property type="project" value="TreeGrafter"/>
</dbReference>
<sequence>MAPRPKTQPPGTDPASASARPRGRPPKAGTVTTGWVGLDFSRERALYANGLAPVAGADEVGRGPLAGPVVAAAVVLDPARVPQGLDDSKRLTRVKREALYLEICATAEIAISLAPPARIDRDNIRQATLWALASAVRGLPCRPAFLLVDGNDPPRVECAVEAIVGGDGLIASIAAASIVAKVVRDRLMAGVGAAFPAYGFERHMGYGTREHGAALKAHGPCLHHRRSFAPVREQQLGLFPATEFPVTEDLEVAD</sequence>
<comment type="subcellular location">
    <subcellularLocation>
        <location evidence="4 14">Cytoplasm</location>
    </subcellularLocation>
</comment>
<evidence type="ECO:0000256" key="14">
    <source>
        <dbReference type="HAMAP-Rule" id="MF_00052"/>
    </source>
</evidence>
<evidence type="ECO:0000256" key="16">
    <source>
        <dbReference type="RuleBase" id="RU003515"/>
    </source>
</evidence>
<evidence type="ECO:0000256" key="15">
    <source>
        <dbReference type="PROSITE-ProRule" id="PRU01319"/>
    </source>
</evidence>
<evidence type="ECO:0000259" key="18">
    <source>
        <dbReference type="PROSITE" id="PS51975"/>
    </source>
</evidence>
<dbReference type="PROSITE" id="PS51975">
    <property type="entry name" value="RNASE_H_2"/>
    <property type="match status" value="1"/>
</dbReference>
<dbReference type="HAMAP" id="MF_00052_B">
    <property type="entry name" value="RNase_HII_B"/>
    <property type="match status" value="1"/>
</dbReference>
<dbReference type="InterPro" id="IPR012337">
    <property type="entry name" value="RNaseH-like_sf"/>
</dbReference>
<dbReference type="GO" id="GO:0030145">
    <property type="term" value="F:manganese ion binding"/>
    <property type="evidence" value="ECO:0007669"/>
    <property type="project" value="UniProtKB-UniRule"/>
</dbReference>